<evidence type="ECO:0000313" key="1">
    <source>
        <dbReference type="EMBL" id="TPV34677.1"/>
    </source>
</evidence>
<protein>
    <submittedName>
        <fullName evidence="1">Uncharacterized protein</fullName>
    </submittedName>
</protein>
<dbReference type="Proteomes" id="UP000317332">
    <property type="component" value="Unassembled WGS sequence"/>
</dbReference>
<organism evidence="1 2">
    <name type="scientific">Paucihalobacter ruber</name>
    <dbReference type="NCBI Taxonomy" id="2567861"/>
    <lineage>
        <taxon>Bacteria</taxon>
        <taxon>Pseudomonadati</taxon>
        <taxon>Bacteroidota</taxon>
        <taxon>Flavobacteriia</taxon>
        <taxon>Flavobacteriales</taxon>
        <taxon>Flavobacteriaceae</taxon>
        <taxon>Paucihalobacter</taxon>
    </lineage>
</organism>
<gene>
    <name evidence="1" type="ORF">FJ651_03870</name>
</gene>
<accession>A0A506PNA9</accession>
<dbReference type="OrthoDB" id="1164322at2"/>
<dbReference type="AlphaFoldDB" id="A0A506PNA9"/>
<name>A0A506PNA9_9FLAO</name>
<dbReference type="RefSeq" id="WP_140989100.1">
    <property type="nucleotide sequence ID" value="NZ_VHIQ01000002.1"/>
</dbReference>
<dbReference type="EMBL" id="VHIQ01000002">
    <property type="protein sequence ID" value="TPV34677.1"/>
    <property type="molecule type" value="Genomic_DNA"/>
</dbReference>
<sequence>MLKNILNLKGVVQLSREQQKSINGGAGNYSIKCNSGVWIHHAPNAEPETTSFACQNQGGYSGEYICSVNCD</sequence>
<proteinExistence type="predicted"/>
<evidence type="ECO:0000313" key="2">
    <source>
        <dbReference type="Proteomes" id="UP000317332"/>
    </source>
</evidence>
<keyword evidence="2" id="KW-1185">Reference proteome</keyword>
<reference evidence="1 2" key="1">
    <citation type="submission" date="2019-06" db="EMBL/GenBank/DDBJ databases">
        <title>Flavobacteriaceae Paucihalobacterium erythroidium CWB-1, complete genome.</title>
        <authorList>
            <person name="Wu S."/>
        </authorList>
    </citation>
    <scope>NUCLEOTIDE SEQUENCE [LARGE SCALE GENOMIC DNA]</scope>
    <source>
        <strain evidence="1 2">CWB-1</strain>
    </source>
</reference>
<comment type="caution">
    <text evidence="1">The sequence shown here is derived from an EMBL/GenBank/DDBJ whole genome shotgun (WGS) entry which is preliminary data.</text>
</comment>